<dbReference type="InterPro" id="IPR034149">
    <property type="entry name" value="TOPRIM_TopoI"/>
</dbReference>
<dbReference type="Gene3D" id="3.40.50.140">
    <property type="match status" value="1"/>
</dbReference>
<sequence>MKLIIVESPTKAKTIESFLKGGFKVVSSYGHVRDLPKSKLGIDVEKNFEPHYIVPVKSKKRVGELKKSAQKADQIILATDEDREGEAIAFHLTQVLTPEKKKISKSSPSKTPPRSAEKQESQISRFERIVFHEITPEAIERAIQNPREIDLNLVNAQQARRILDRLVGYGLSPFLWKKVAKRLSAGRVQSVALRLVVEREREIKNFKPEEYWLIDVVFNTEKNKKLETSLIKIDEETIGVGSIKNKKESDKTVDDLKKADFKILQIIKKEIRRNPFPPFTTSTLQQTAFARLRFSSKQTMRIAQSLYEKGLITYMRTDSVNLSQQSLVGAQQWLKSNLGEKYALPSYRRFKNKSKNAQEAHEAIRPTLPDFSPKNLGGQARPEHQKLENAQEEKLYELIWRRFIASQMPPAIFDSTAVDINGKGKKEYLLRASGTVLKFDGFLKIWPSKFEEKEIPPIKESEKITLEEVIPSQHFTEPPARYNDASLIKKLEELGIGRPSTYSPIISVIQERNYVIRNEQKRFEPTEIGEKVNDVLVEHFPKVVDVQFTAQMEEELDEIAQGKLKWQKVIGEFYVPFEKNLKEKYKTVEHQAPMTETTDEKCEKCGKPMVFRYSRFGKFLGCSGFPECRNIKPLTDQNAHKNSSQKSFGKCPKCGQGEIVRRRTKKGRFFYGCSKYPDCDYASWTKPIATDNS</sequence>
<dbReference type="GO" id="GO:0006265">
    <property type="term" value="P:DNA topological change"/>
    <property type="evidence" value="ECO:0007669"/>
    <property type="project" value="UniProtKB-UniRule"/>
</dbReference>
<name>A0A0G1EHY8_9BACT</name>
<dbReference type="CDD" id="cd03363">
    <property type="entry name" value="TOPRIM_TopoIA_TopoI"/>
    <property type="match status" value="1"/>
</dbReference>
<dbReference type="CDD" id="cd00186">
    <property type="entry name" value="TOP1Ac"/>
    <property type="match status" value="1"/>
</dbReference>
<protein>
    <recommendedName>
        <fullName evidence="10">DNA topoisomerase 1</fullName>
        <ecNumber evidence="10">5.6.2.1</ecNumber>
    </recommendedName>
    <alternativeName>
        <fullName evidence="10">DNA topoisomerase I</fullName>
    </alternativeName>
</protein>
<dbReference type="PROSITE" id="PS52039">
    <property type="entry name" value="TOPO_IA_2"/>
    <property type="match status" value="1"/>
</dbReference>
<dbReference type="PROSITE" id="PS00396">
    <property type="entry name" value="TOPO_IA_1"/>
    <property type="match status" value="1"/>
</dbReference>
<feature type="site" description="Interaction with DNA" evidence="10">
    <location>
        <position position="160"/>
    </location>
</feature>
<dbReference type="Gene3D" id="2.70.20.10">
    <property type="entry name" value="Topoisomerase I, domain 3"/>
    <property type="match status" value="1"/>
</dbReference>
<keyword evidence="6" id="KW-0460">Magnesium</keyword>
<evidence type="ECO:0000256" key="3">
    <source>
        <dbReference type="ARBA" id="ARBA00022723"/>
    </source>
</evidence>
<dbReference type="EC" id="5.6.2.1" evidence="10"/>
<dbReference type="PANTHER" id="PTHR42785">
    <property type="entry name" value="DNA TOPOISOMERASE, TYPE IA, CORE"/>
    <property type="match status" value="1"/>
</dbReference>
<comment type="caution">
    <text evidence="14">The sequence shown here is derived from an EMBL/GenBank/DDBJ whole genome shotgun (WGS) entry which is preliminary data.</text>
</comment>
<evidence type="ECO:0000256" key="10">
    <source>
        <dbReference type="HAMAP-Rule" id="MF_00952"/>
    </source>
</evidence>
<dbReference type="GO" id="GO:0005694">
    <property type="term" value="C:chromosome"/>
    <property type="evidence" value="ECO:0007669"/>
    <property type="project" value="InterPro"/>
</dbReference>
<dbReference type="PANTHER" id="PTHR42785:SF1">
    <property type="entry name" value="DNA TOPOISOMERASE"/>
    <property type="match status" value="1"/>
</dbReference>
<feature type="domain" description="Topo IA-type catalytic" evidence="13">
    <location>
        <begin position="150"/>
        <end position="581"/>
    </location>
</feature>
<gene>
    <name evidence="10" type="primary">topA</name>
    <name evidence="14" type="ORF">UV58_C0008G0018</name>
</gene>
<dbReference type="InterPro" id="IPR023405">
    <property type="entry name" value="Topo_IA_core_domain"/>
</dbReference>
<feature type="site" description="Interaction with DNA" evidence="10">
    <location>
        <position position="316"/>
    </location>
</feature>
<dbReference type="Gene3D" id="1.10.290.10">
    <property type="entry name" value="Topoisomerase I, domain 4"/>
    <property type="match status" value="1"/>
</dbReference>
<dbReference type="Pfam" id="PF01396">
    <property type="entry name" value="Zn_ribbon_Top1"/>
    <property type="match status" value="2"/>
</dbReference>
<comment type="similarity">
    <text evidence="2 10">Belongs to the type IA topoisomerase family.</text>
</comment>
<dbReference type="GO" id="GO:0003677">
    <property type="term" value="F:DNA binding"/>
    <property type="evidence" value="ECO:0007669"/>
    <property type="project" value="UniProtKB-KW"/>
</dbReference>
<evidence type="ECO:0000313" key="15">
    <source>
        <dbReference type="Proteomes" id="UP000034810"/>
    </source>
</evidence>
<keyword evidence="5" id="KW-0862">Zinc</keyword>
<keyword evidence="9 10" id="KW-0413">Isomerase</keyword>
<evidence type="ECO:0000256" key="2">
    <source>
        <dbReference type="ARBA" id="ARBA00009446"/>
    </source>
</evidence>
<comment type="subunit">
    <text evidence="10">Monomer.</text>
</comment>
<dbReference type="PATRIC" id="fig|1619011.3.peg.371"/>
<feature type="site" description="Interaction with DNA" evidence="10">
    <location>
        <position position="161"/>
    </location>
</feature>
<dbReference type="SMART" id="SM00437">
    <property type="entry name" value="TOP1Ac"/>
    <property type="match status" value="1"/>
</dbReference>
<feature type="site" description="Interaction with DNA" evidence="10">
    <location>
        <position position="164"/>
    </location>
</feature>
<comment type="function">
    <text evidence="10">Releases the supercoiling and torsional tension of DNA, which is introduced during the DNA replication and transcription, by transiently cleaving and rejoining one strand of the DNA duplex. Introduces a single-strand break via transesterification at a target site in duplex DNA. The scissile phosphodiester is attacked by the catalytic tyrosine of the enzyme, resulting in the formation of a DNA-(5'-phosphotyrosyl)-enzyme intermediate and the expulsion of a 3'-OH DNA strand. The free DNA strand then undergoes passage around the unbroken strand, thus removing DNA supercoils. Finally, in the religation step, the DNA 3'-OH attacks the covalent intermediate to expel the active-site tyrosine and restore the DNA phosphodiester backbone.</text>
</comment>
<dbReference type="GO" id="GO:0008270">
    <property type="term" value="F:zinc ion binding"/>
    <property type="evidence" value="ECO:0007669"/>
    <property type="project" value="UniProtKB-KW"/>
</dbReference>
<dbReference type="SUPFAM" id="SSF57783">
    <property type="entry name" value="Zinc beta-ribbon"/>
    <property type="match status" value="1"/>
</dbReference>
<feature type="site" description="Interaction with DNA" evidence="10">
    <location>
        <position position="31"/>
    </location>
</feature>
<feature type="site" description="Interaction with DNA" evidence="10">
    <location>
        <position position="169"/>
    </location>
</feature>
<feature type="compositionally biased region" description="Low complexity" evidence="11">
    <location>
        <begin position="105"/>
        <end position="114"/>
    </location>
</feature>
<dbReference type="PROSITE" id="PS50880">
    <property type="entry name" value="TOPRIM"/>
    <property type="match status" value="1"/>
</dbReference>
<dbReference type="SUPFAM" id="SSF56712">
    <property type="entry name" value="Prokaryotic type I DNA topoisomerase"/>
    <property type="match status" value="1"/>
</dbReference>
<dbReference type="InterPro" id="IPR013497">
    <property type="entry name" value="Topo_IA_cen"/>
</dbReference>
<dbReference type="Gene3D" id="1.10.460.10">
    <property type="entry name" value="Topoisomerase I, domain 2"/>
    <property type="match status" value="1"/>
</dbReference>
<dbReference type="AlphaFoldDB" id="A0A0G1EHY8"/>
<feature type="region of interest" description="Interaction with DNA" evidence="10">
    <location>
        <begin position="184"/>
        <end position="189"/>
    </location>
</feature>
<accession>A0A0G1EHY8</accession>
<dbReference type="Proteomes" id="UP000034810">
    <property type="component" value="Unassembled WGS sequence"/>
</dbReference>
<feature type="region of interest" description="Disordered" evidence="11">
    <location>
        <begin position="99"/>
        <end position="122"/>
    </location>
</feature>
<dbReference type="InterPro" id="IPR013498">
    <property type="entry name" value="Topo_IA_Znf"/>
</dbReference>
<keyword evidence="7 10" id="KW-0799">Topoisomerase</keyword>
<evidence type="ECO:0000256" key="7">
    <source>
        <dbReference type="ARBA" id="ARBA00023029"/>
    </source>
</evidence>
<evidence type="ECO:0000256" key="11">
    <source>
        <dbReference type="SAM" id="MobiDB-lite"/>
    </source>
</evidence>
<evidence type="ECO:0000256" key="9">
    <source>
        <dbReference type="ARBA" id="ARBA00023235"/>
    </source>
</evidence>
<dbReference type="InterPro" id="IPR003602">
    <property type="entry name" value="Topo_IA_DNA-bd_dom"/>
</dbReference>
<reference evidence="14 15" key="1">
    <citation type="journal article" date="2015" name="Nature">
        <title>rRNA introns, odd ribosomes, and small enigmatic genomes across a large radiation of phyla.</title>
        <authorList>
            <person name="Brown C.T."/>
            <person name="Hug L.A."/>
            <person name="Thomas B.C."/>
            <person name="Sharon I."/>
            <person name="Castelle C.J."/>
            <person name="Singh A."/>
            <person name="Wilkins M.J."/>
            <person name="Williams K.H."/>
            <person name="Banfield J.F."/>
        </authorList>
    </citation>
    <scope>NUCLEOTIDE SEQUENCE [LARGE SCALE GENOMIC DNA]</scope>
</reference>
<dbReference type="InterPro" id="IPR005733">
    <property type="entry name" value="TopoI_bac-type"/>
</dbReference>
<dbReference type="NCBIfam" id="TIGR01051">
    <property type="entry name" value="topA_bact"/>
    <property type="match status" value="1"/>
</dbReference>
<dbReference type="HAMAP" id="MF_00952">
    <property type="entry name" value="Topoisom_1_prok"/>
    <property type="match status" value="1"/>
</dbReference>
<feature type="active site" description="O-(5'-phospho-DNA)-tyrosine intermediate" evidence="10">
    <location>
        <position position="314"/>
    </location>
</feature>
<evidence type="ECO:0000256" key="8">
    <source>
        <dbReference type="ARBA" id="ARBA00023125"/>
    </source>
</evidence>
<feature type="site" description="Interaction with DNA" evidence="10">
    <location>
        <position position="176"/>
    </location>
</feature>
<dbReference type="PRINTS" id="PR00417">
    <property type="entry name" value="PRTPISMRASEI"/>
</dbReference>
<dbReference type="InterPro" id="IPR006171">
    <property type="entry name" value="TOPRIM_dom"/>
</dbReference>
<dbReference type="InterPro" id="IPR013825">
    <property type="entry name" value="Topo_IA_cen_sub2"/>
</dbReference>
<dbReference type="Pfam" id="PF01131">
    <property type="entry name" value="Topoisom_bac"/>
    <property type="match status" value="1"/>
</dbReference>
<evidence type="ECO:0000259" key="12">
    <source>
        <dbReference type="PROSITE" id="PS50880"/>
    </source>
</evidence>
<keyword evidence="8 10" id="KW-0238">DNA-binding</keyword>
<keyword evidence="4" id="KW-0863">Zinc-finger</keyword>
<dbReference type="EMBL" id="LCFA01000008">
    <property type="protein sequence ID" value="KKS82631.1"/>
    <property type="molecule type" value="Genomic_DNA"/>
</dbReference>
<dbReference type="InterPro" id="IPR013824">
    <property type="entry name" value="Topo_IA_cen_sub1"/>
</dbReference>
<keyword evidence="3" id="KW-0479">Metal-binding</keyword>
<dbReference type="InterPro" id="IPR000380">
    <property type="entry name" value="Topo_IA"/>
</dbReference>
<proteinExistence type="inferred from homology"/>
<dbReference type="Pfam" id="PF01751">
    <property type="entry name" value="Toprim"/>
    <property type="match status" value="1"/>
</dbReference>
<feature type="site" description="Interaction with DNA" evidence="10">
    <location>
        <position position="512"/>
    </location>
</feature>
<feature type="domain" description="Toprim" evidence="12">
    <location>
        <begin position="1"/>
        <end position="111"/>
    </location>
</feature>
<evidence type="ECO:0000313" key="14">
    <source>
        <dbReference type="EMBL" id="KKS82631.1"/>
    </source>
</evidence>
<dbReference type="SMART" id="SM00436">
    <property type="entry name" value="TOP1Bc"/>
    <property type="match status" value="1"/>
</dbReference>
<evidence type="ECO:0000256" key="6">
    <source>
        <dbReference type="ARBA" id="ARBA00022842"/>
    </source>
</evidence>
<dbReference type="InterPro" id="IPR023406">
    <property type="entry name" value="Topo_IA_AS"/>
</dbReference>
<dbReference type="Gene3D" id="3.30.65.10">
    <property type="entry name" value="Bacterial Topoisomerase I, domain 1"/>
    <property type="match status" value="2"/>
</dbReference>
<dbReference type="SMART" id="SM00493">
    <property type="entry name" value="TOPRIM"/>
    <property type="match status" value="1"/>
</dbReference>
<dbReference type="InterPro" id="IPR013826">
    <property type="entry name" value="Topo_IA_cen_sub3"/>
</dbReference>
<comment type="catalytic activity">
    <reaction evidence="1 10">
        <text>ATP-independent breakage of single-stranded DNA, followed by passage and rejoining.</text>
        <dbReference type="EC" id="5.6.2.1"/>
    </reaction>
</comment>
<dbReference type="InterPro" id="IPR028612">
    <property type="entry name" value="Topoisom_1_IA"/>
</dbReference>
<dbReference type="InterPro" id="IPR003601">
    <property type="entry name" value="Topo_IA_2"/>
</dbReference>
<evidence type="ECO:0000256" key="1">
    <source>
        <dbReference type="ARBA" id="ARBA00000213"/>
    </source>
</evidence>
<organism evidence="14 15">
    <name type="scientific">Candidatus Wolfebacteria bacterium GW2011_GWC1_43_10</name>
    <dbReference type="NCBI Taxonomy" id="1619011"/>
    <lineage>
        <taxon>Bacteria</taxon>
        <taxon>Candidatus Wolfeibacteriota</taxon>
    </lineage>
</organism>
<dbReference type="GO" id="GO:0003917">
    <property type="term" value="F:DNA topoisomerase type I (single strand cut, ATP-independent) activity"/>
    <property type="evidence" value="ECO:0007669"/>
    <property type="project" value="UniProtKB-UniRule"/>
</dbReference>
<evidence type="ECO:0000259" key="13">
    <source>
        <dbReference type="PROSITE" id="PS52039"/>
    </source>
</evidence>
<evidence type="ECO:0000256" key="5">
    <source>
        <dbReference type="ARBA" id="ARBA00022833"/>
    </source>
</evidence>
<evidence type="ECO:0000256" key="4">
    <source>
        <dbReference type="ARBA" id="ARBA00022771"/>
    </source>
</evidence>